<dbReference type="InterPro" id="IPR030392">
    <property type="entry name" value="S74_ICA"/>
</dbReference>
<protein>
    <recommendedName>
        <fullName evidence="3">Peptidase S74 domain-containing protein</fullName>
    </recommendedName>
</protein>
<evidence type="ECO:0000256" key="1">
    <source>
        <dbReference type="SAM" id="MobiDB-lite"/>
    </source>
</evidence>
<evidence type="ECO:0000313" key="5">
    <source>
        <dbReference type="Proteomes" id="UP000178935"/>
    </source>
</evidence>
<accession>A0A1G2JLI2</accession>
<proteinExistence type="predicted"/>
<feature type="domain" description="Peptidase S74" evidence="3">
    <location>
        <begin position="1396"/>
        <end position="1526"/>
    </location>
</feature>
<keyword evidence="2" id="KW-1133">Transmembrane helix</keyword>
<gene>
    <name evidence="4" type="ORF">A2561_02865</name>
</gene>
<feature type="compositionally biased region" description="Pro residues" evidence="1">
    <location>
        <begin position="1560"/>
        <end position="1588"/>
    </location>
</feature>
<dbReference type="Pfam" id="PF13884">
    <property type="entry name" value="Peptidase_S74"/>
    <property type="match status" value="1"/>
</dbReference>
<sequence>MFGIFLNKVAYKIKRFSFAVLRFSFKNTPRAILVTLILTGIFCSAIYVFAIPPTTKYDIGEEDNPNCSYGDPNCDVVAPAQYSFGTNNFSGTGAIEAGAITGTSFTIGANTISNFANLDNLADLSYVSTSFVKMTEAGTFALDTNTYLTSETSHTDVLQDGDFASQGIMLRGASSGTYSILTDNSTNWNTAYGWGDHGGLYSLTSHNHSGVYEPVISAGTTGQYYRGDKSWQTLDKTAVGLGSVENTALSTWAGTSNITTVGALTSGSISTGFTAIDDSFISSAVTWNAKQTGHANLTSLAGLTYSSGTPFVKMTEAGTFALDTNTYLTSETSHTDVLQDGDFASQGIMLRGASSGTYSILTDNSTNWNTAYGWGDHAGLYTPIAHQTTENAINGLVFVDGVGNYSAKTIGTDVQAYDAELLGLAGLTYASGTPFVKMTEAGTFALDTSTYSTQTLSLGTTTQIPFMNVGGTDFLYSAGLTYDDTNKAVNVNAMRAIAVNGATGSENLFLGQSGNFTTTGTNNIFAGYQAGLASVADVDNIAIGYKALTANTYARKNVAIGTQALYTQSYTNFTAPWDTANVAIGYQALYSNQPTQSGDGKENVAIGYQSMKTNTEGKWNTALGTQSLYSNSTTAYNTAIGYQSLYANTGIANTALGYRSLYQNEGGGGNTAGGYGALYGNIAGDNNTTFGYYAGYADKVSDNTFIGYNSGQANTYGAKNVALGSGALYTQSYANGNSAWDTANVAVGYNALYSNQPNAANNGYRNTAVGYRALKTNSTGLQNSSVGFESLYLNTTGQQNTALGNEALRANTTASYNTSIGSYALNSNTTGSYNVAVGSSALTSNIAGQYNIGVGNSALNANTYASGNVAIGYSALQTQSYANGNVAWNTANVALGYQALYKNQPTSSTDGYLNTALGSYAGYNGTTGASNIFLGYKSGYNQTTNSNLLIIDNQDRTSAALEATNSLVYGSFNATVASQALAFNAGSVSFGSDTAGGATNVPGSIKLFSNGDNAFYTTFTAGTQTANATYTLPTAMPASNKFLQSTDAGVLSWETPGGSSMAIGGAITSGTSGSVLYVDSSNQLAQDNANFFWDDSNKWLGIGTASPINPLDVYSNSAYPVLSARTESDTTYPILGAYRSRSSLGAVQANDILGRIDFVGRGPTGLWHGGQASIYGYAGSTWADPDFSTYLTFVTRNTTGSAEERVRISKEGYVGIGTIDPNAKLDVLTTSGAQARLSYDTSNYSNFTVGSTGDLTIATTGTGSGDIIFDPAGAGSPSLLSGSGIVILGGTGNTNNEDLSFDFETTANTVALASLTGVTVIKISDVDLGDGSAGMVLALGRNSNGTNTGAGSINFLQKGGTAGYVWQDAAGKMRINTSAPTNANDTAGTVIGDQSSSRETKQDIAEFTDYASALKMITDSPLYNFRYKNEVMGYGSDSPLAKTRLGFIAEDSPEIFMWGKSIDQVSINGVLMASIKELNNLVMAPDGSVGDGSIEGIDLSNPFVLRIKNILAALGIKFGDNGEVKVQKLCIGNTCVDENQLKDLLNNNGNNAPTVVAPPAQEPPAEQPPAQEPPAEQPPAQEPPAEQP</sequence>
<feature type="non-terminal residue" evidence="4">
    <location>
        <position position="1588"/>
    </location>
</feature>
<feature type="region of interest" description="Disordered" evidence="1">
    <location>
        <begin position="1377"/>
        <end position="1397"/>
    </location>
</feature>
<dbReference type="EMBL" id="MHPU01000034">
    <property type="protein sequence ID" value="OGZ88006.1"/>
    <property type="molecule type" value="Genomic_DNA"/>
</dbReference>
<evidence type="ECO:0000259" key="3">
    <source>
        <dbReference type="PROSITE" id="PS51688"/>
    </source>
</evidence>
<evidence type="ECO:0000313" key="4">
    <source>
        <dbReference type="EMBL" id="OGZ88006.1"/>
    </source>
</evidence>
<dbReference type="Proteomes" id="UP000178935">
    <property type="component" value="Unassembled WGS sequence"/>
</dbReference>
<name>A0A1G2JLI2_9BACT</name>
<organism evidence="4 5">
    <name type="scientific">Candidatus Staskawiczbacteria bacterium RIFOXYD1_FULL_32_13</name>
    <dbReference type="NCBI Taxonomy" id="1802234"/>
    <lineage>
        <taxon>Bacteria</taxon>
        <taxon>Candidatus Staskawicziibacteriota</taxon>
    </lineage>
</organism>
<keyword evidence="2" id="KW-0472">Membrane</keyword>
<reference evidence="4 5" key="1">
    <citation type="journal article" date="2016" name="Nat. Commun.">
        <title>Thousands of microbial genomes shed light on interconnected biogeochemical processes in an aquifer system.</title>
        <authorList>
            <person name="Anantharaman K."/>
            <person name="Brown C.T."/>
            <person name="Hug L.A."/>
            <person name="Sharon I."/>
            <person name="Castelle C.J."/>
            <person name="Probst A.J."/>
            <person name="Thomas B.C."/>
            <person name="Singh A."/>
            <person name="Wilkins M.J."/>
            <person name="Karaoz U."/>
            <person name="Brodie E.L."/>
            <person name="Williams K.H."/>
            <person name="Hubbard S.S."/>
            <person name="Banfield J.F."/>
        </authorList>
    </citation>
    <scope>NUCLEOTIDE SEQUENCE [LARGE SCALE GENOMIC DNA]</scope>
</reference>
<keyword evidence="2" id="KW-0812">Transmembrane</keyword>
<feature type="transmembrane region" description="Helical" evidence="2">
    <location>
        <begin position="31"/>
        <end position="50"/>
    </location>
</feature>
<dbReference type="PROSITE" id="PS51688">
    <property type="entry name" value="ICA"/>
    <property type="match status" value="1"/>
</dbReference>
<feature type="region of interest" description="Disordered" evidence="1">
    <location>
        <begin position="1546"/>
        <end position="1588"/>
    </location>
</feature>
<feature type="compositionally biased region" description="Polar residues" evidence="1">
    <location>
        <begin position="1377"/>
        <end position="1395"/>
    </location>
</feature>
<comment type="caution">
    <text evidence="4">The sequence shown here is derived from an EMBL/GenBank/DDBJ whole genome shotgun (WGS) entry which is preliminary data.</text>
</comment>
<evidence type="ECO:0000256" key="2">
    <source>
        <dbReference type="SAM" id="Phobius"/>
    </source>
</evidence>